<dbReference type="STRING" id="39966.A0A369JYT6"/>
<dbReference type="Gene3D" id="3.20.20.100">
    <property type="entry name" value="NADP-dependent oxidoreductase domain"/>
    <property type="match status" value="1"/>
</dbReference>
<accession>A0A369JYT6</accession>
<feature type="site" description="Lowers pKa of active site Tyr" evidence="6">
    <location>
        <position position="83"/>
    </location>
</feature>
<evidence type="ECO:0000256" key="2">
    <source>
        <dbReference type="ARBA" id="ARBA00022857"/>
    </source>
</evidence>
<feature type="binding site" evidence="5">
    <location>
        <position position="114"/>
    </location>
    <ligand>
        <name>substrate</name>
    </ligand>
</feature>
<protein>
    <submittedName>
        <fullName evidence="8">Glycerol 2-dehydrogenase (NADP(+))</fullName>
    </submittedName>
</protein>
<keyword evidence="9" id="KW-1185">Reference proteome</keyword>
<comment type="caution">
    <text evidence="8">The sequence shown here is derived from an EMBL/GenBank/DDBJ whole genome shotgun (WGS) entry which is preliminary data.</text>
</comment>
<dbReference type="PRINTS" id="PR00069">
    <property type="entry name" value="ALDKETRDTASE"/>
</dbReference>
<name>A0A369JYT6_HYPMA</name>
<dbReference type="InParanoid" id="A0A369JYT6"/>
<dbReference type="PANTHER" id="PTHR43827">
    <property type="entry name" value="2,5-DIKETO-D-GLUCONIC ACID REDUCTASE"/>
    <property type="match status" value="1"/>
</dbReference>
<dbReference type="PROSITE" id="PS00798">
    <property type="entry name" value="ALDOKETO_REDUCTASE_1"/>
    <property type="match status" value="1"/>
</dbReference>
<gene>
    <name evidence="8" type="primary">GCY1_1</name>
    <name evidence="8" type="ORF">Hypma_009209</name>
</gene>
<dbReference type="GO" id="GO:0016616">
    <property type="term" value="F:oxidoreductase activity, acting on the CH-OH group of donors, NAD or NADP as acceptor"/>
    <property type="evidence" value="ECO:0007669"/>
    <property type="project" value="UniProtKB-ARBA"/>
</dbReference>
<feature type="active site" description="Proton donor" evidence="4">
    <location>
        <position position="58"/>
    </location>
</feature>
<keyword evidence="3" id="KW-0560">Oxidoreductase</keyword>
<feature type="domain" description="NADP-dependent oxidoreductase" evidence="7">
    <location>
        <begin position="33"/>
        <end position="284"/>
    </location>
</feature>
<evidence type="ECO:0000256" key="4">
    <source>
        <dbReference type="PIRSR" id="PIRSR000097-1"/>
    </source>
</evidence>
<dbReference type="AlphaFoldDB" id="A0A369JYT6"/>
<evidence type="ECO:0000259" key="7">
    <source>
        <dbReference type="Pfam" id="PF00248"/>
    </source>
</evidence>
<evidence type="ECO:0000313" key="8">
    <source>
        <dbReference type="EMBL" id="RDB23876.1"/>
    </source>
</evidence>
<dbReference type="InterPro" id="IPR023210">
    <property type="entry name" value="NADP_OxRdtase_dom"/>
</dbReference>
<dbReference type="PIRSF" id="PIRSF000097">
    <property type="entry name" value="AKR"/>
    <property type="match status" value="1"/>
</dbReference>
<dbReference type="PROSITE" id="PS00062">
    <property type="entry name" value="ALDOKETO_REDUCTASE_2"/>
    <property type="match status" value="1"/>
</dbReference>
<dbReference type="Pfam" id="PF00248">
    <property type="entry name" value="Aldo_ket_red"/>
    <property type="match status" value="1"/>
</dbReference>
<dbReference type="InterPro" id="IPR036812">
    <property type="entry name" value="NAD(P)_OxRdtase_dom_sf"/>
</dbReference>
<dbReference type="PANTHER" id="PTHR43827:SF3">
    <property type="entry name" value="NADP-DEPENDENT OXIDOREDUCTASE DOMAIN-CONTAINING PROTEIN"/>
    <property type="match status" value="1"/>
</dbReference>
<dbReference type="Proteomes" id="UP000076154">
    <property type="component" value="Unassembled WGS sequence"/>
</dbReference>
<dbReference type="EMBL" id="LUEZ02000046">
    <property type="protein sequence ID" value="RDB23876.1"/>
    <property type="molecule type" value="Genomic_DNA"/>
</dbReference>
<dbReference type="FunFam" id="3.20.20.100:FF:000002">
    <property type="entry name" value="2,5-diketo-D-gluconic acid reductase A"/>
    <property type="match status" value="1"/>
</dbReference>
<keyword evidence="2" id="KW-0521">NADP</keyword>
<dbReference type="InterPro" id="IPR018170">
    <property type="entry name" value="Aldo/ket_reductase_CS"/>
</dbReference>
<evidence type="ECO:0000256" key="1">
    <source>
        <dbReference type="ARBA" id="ARBA00007905"/>
    </source>
</evidence>
<comment type="similarity">
    <text evidence="1">Belongs to the aldo/keto reductase family.</text>
</comment>
<evidence type="ECO:0000256" key="5">
    <source>
        <dbReference type="PIRSR" id="PIRSR000097-2"/>
    </source>
</evidence>
<evidence type="ECO:0000313" key="9">
    <source>
        <dbReference type="Proteomes" id="UP000076154"/>
    </source>
</evidence>
<dbReference type="CDD" id="cd19071">
    <property type="entry name" value="AKR_AKR1-5-like"/>
    <property type="match status" value="1"/>
</dbReference>
<reference evidence="8" key="1">
    <citation type="submission" date="2018-04" db="EMBL/GenBank/DDBJ databases">
        <title>Whole genome sequencing of Hypsizygus marmoreus.</title>
        <authorList>
            <person name="Choi I.-G."/>
            <person name="Min B."/>
            <person name="Kim J.-G."/>
            <person name="Kim S."/>
            <person name="Oh Y.-L."/>
            <person name="Kong W.-S."/>
            <person name="Park H."/>
            <person name="Jeong J."/>
            <person name="Song E.-S."/>
        </authorList>
    </citation>
    <scope>NUCLEOTIDE SEQUENCE [LARGE SCALE GENOMIC DNA]</scope>
    <source>
        <strain evidence="8">51987-8</strain>
    </source>
</reference>
<proteinExistence type="inferred from homology"/>
<sequence>MVTATTVPWFTLNNGVKIPAIGHGAYAPAIEEAQSRVKDWILTALKAGYRHIDTAQGYGTERAVGEAIKASGIPREEIFITTKLQWNHQHIVAQTFEESLKALDVEYIDLFLIHWPQAVFYDKGNSFPKNPDGSLKVTDEVNFNQAWAELEKIYATGKVKAIGVSNFSIKTLEQLFTTAKIVPAVNQVELHPYLAQEDLREYSAKKGIILTAYTPSGYDTVRNDPLILSLATKYNATPTQVILAWHIARGVVVVPKSEREERQKENITLPELDAEDISKISALDRGKRLCNYPDEKGQVYGWTVEQLGW</sequence>
<organism evidence="8 9">
    <name type="scientific">Hypsizygus marmoreus</name>
    <name type="common">White beech mushroom</name>
    <name type="synonym">Agaricus marmoreus</name>
    <dbReference type="NCBI Taxonomy" id="39966"/>
    <lineage>
        <taxon>Eukaryota</taxon>
        <taxon>Fungi</taxon>
        <taxon>Dikarya</taxon>
        <taxon>Basidiomycota</taxon>
        <taxon>Agaricomycotina</taxon>
        <taxon>Agaricomycetes</taxon>
        <taxon>Agaricomycetidae</taxon>
        <taxon>Agaricales</taxon>
        <taxon>Tricholomatineae</taxon>
        <taxon>Lyophyllaceae</taxon>
        <taxon>Hypsizygus</taxon>
    </lineage>
</organism>
<dbReference type="OrthoDB" id="416253at2759"/>
<evidence type="ECO:0000256" key="3">
    <source>
        <dbReference type="ARBA" id="ARBA00023002"/>
    </source>
</evidence>
<dbReference type="InterPro" id="IPR020471">
    <property type="entry name" value="AKR"/>
</dbReference>
<dbReference type="SUPFAM" id="SSF51430">
    <property type="entry name" value="NAD(P)-linked oxidoreductase"/>
    <property type="match status" value="1"/>
</dbReference>
<evidence type="ECO:0000256" key="6">
    <source>
        <dbReference type="PIRSR" id="PIRSR000097-3"/>
    </source>
</evidence>